<evidence type="ECO:0000313" key="5">
    <source>
        <dbReference type="Proteomes" id="UP000460718"/>
    </source>
</evidence>
<protein>
    <submittedName>
        <fullName evidence="2">Uncharacterized protein</fullName>
    </submittedName>
</protein>
<dbReference type="AlphaFoldDB" id="A0A6A3LEM4"/>
<dbReference type="Proteomes" id="UP000486351">
    <property type="component" value="Unassembled WGS sequence"/>
</dbReference>
<feature type="compositionally biased region" description="Polar residues" evidence="1">
    <location>
        <begin position="46"/>
        <end position="66"/>
    </location>
</feature>
<dbReference type="EMBL" id="QXFY01000280">
    <property type="protein sequence ID" value="KAE9349507.1"/>
    <property type="molecule type" value="Genomic_DNA"/>
</dbReference>
<dbReference type="Proteomes" id="UP000488956">
    <property type="component" value="Unassembled WGS sequence"/>
</dbReference>
<evidence type="ECO:0000313" key="7">
    <source>
        <dbReference type="Proteomes" id="UP000488956"/>
    </source>
</evidence>
<evidence type="ECO:0000313" key="2">
    <source>
        <dbReference type="EMBL" id="KAE9017519.1"/>
    </source>
</evidence>
<comment type="caution">
    <text evidence="2">The sequence shown here is derived from an EMBL/GenBank/DDBJ whole genome shotgun (WGS) entry which is preliminary data.</text>
</comment>
<reference evidence="5 6" key="1">
    <citation type="submission" date="2018-09" db="EMBL/GenBank/DDBJ databases">
        <title>Genomic investigation of the strawberry pathogen Phytophthora fragariae indicates pathogenicity is determined by transcriptional variation in three key races.</title>
        <authorList>
            <person name="Adams T.M."/>
            <person name="Armitage A.D."/>
            <person name="Sobczyk M.K."/>
            <person name="Bates H.J."/>
            <person name="Dunwell J.M."/>
            <person name="Nellist C.F."/>
            <person name="Harrison R.J."/>
        </authorList>
    </citation>
    <scope>NUCLEOTIDE SEQUENCE [LARGE SCALE GENOMIC DNA]</scope>
    <source>
        <strain evidence="4 6">NOV-77</strain>
        <strain evidence="3 7">ONT-3</strain>
        <strain evidence="2 5">SCRP245</strain>
    </source>
</reference>
<evidence type="ECO:0000256" key="1">
    <source>
        <dbReference type="SAM" id="MobiDB-lite"/>
    </source>
</evidence>
<name>A0A6A3LEM4_9STRA</name>
<evidence type="ECO:0000313" key="6">
    <source>
        <dbReference type="Proteomes" id="UP000486351"/>
    </source>
</evidence>
<dbReference type="Proteomes" id="UP000460718">
    <property type="component" value="Unassembled WGS sequence"/>
</dbReference>
<accession>A0A6A3LEM4</accession>
<organism evidence="2 5">
    <name type="scientific">Phytophthora fragariae</name>
    <dbReference type="NCBI Taxonomy" id="53985"/>
    <lineage>
        <taxon>Eukaryota</taxon>
        <taxon>Sar</taxon>
        <taxon>Stramenopiles</taxon>
        <taxon>Oomycota</taxon>
        <taxon>Peronosporomycetes</taxon>
        <taxon>Peronosporales</taxon>
        <taxon>Peronosporaceae</taxon>
        <taxon>Phytophthora</taxon>
    </lineage>
</organism>
<dbReference type="EMBL" id="QXFW01000284">
    <property type="protein sequence ID" value="KAE9017519.1"/>
    <property type="molecule type" value="Genomic_DNA"/>
</dbReference>
<gene>
    <name evidence="4" type="ORF">PF008_g6876</name>
    <name evidence="3" type="ORF">PF010_g6774</name>
    <name evidence="2" type="ORF">PF011_g6662</name>
</gene>
<evidence type="ECO:0000313" key="3">
    <source>
        <dbReference type="EMBL" id="KAE9122337.1"/>
    </source>
</evidence>
<feature type="region of interest" description="Disordered" evidence="1">
    <location>
        <begin position="1"/>
        <end position="66"/>
    </location>
</feature>
<evidence type="ECO:0000313" key="4">
    <source>
        <dbReference type="EMBL" id="KAE9349507.1"/>
    </source>
</evidence>
<sequence>MDAPLVSVPGPLLQSTAFPRAEKRETRNESVSVPVVCATPFGVASGGTSSCNSRSENRNGSASKSA</sequence>
<dbReference type="EMBL" id="QXFX01000277">
    <property type="protein sequence ID" value="KAE9122337.1"/>
    <property type="molecule type" value="Genomic_DNA"/>
</dbReference>
<proteinExistence type="predicted"/>